<feature type="chain" id="PRO_5040366542" evidence="1">
    <location>
        <begin position="25"/>
        <end position="165"/>
    </location>
</feature>
<dbReference type="OrthoDB" id="3878372at2759"/>
<dbReference type="VEuPathDB" id="FungiDB:yc1106_08910"/>
<protein>
    <submittedName>
        <fullName evidence="2">Uncharacterized protein</fullName>
    </submittedName>
</protein>
<reference evidence="2" key="1">
    <citation type="submission" date="2021-12" db="EMBL/GenBank/DDBJ databases">
        <title>Curvularia clavata genome.</title>
        <authorList>
            <person name="Cao Y."/>
        </authorList>
    </citation>
    <scope>NUCLEOTIDE SEQUENCE</scope>
    <source>
        <strain evidence="2">Yc1106</strain>
    </source>
</reference>
<keyword evidence="1" id="KW-0732">Signal</keyword>
<keyword evidence="3" id="KW-1185">Reference proteome</keyword>
<proteinExistence type="predicted"/>
<sequence length="165" mass="18270">MHTLQTINIAASLALLLLPTATHAQSNTFNQNITLRFFPTSQTDSCSYTNSSSALTFTTSSIPILSHCFDFSSLFTSNSTQGFVNQTKNQGSTVWGEAGIHWQLFNAETFDSQTNYSGILYRQHVTNPANDDDKPGHHADRRVTVYGAKGCRESDDQRELWDAAV</sequence>
<evidence type="ECO:0000256" key="1">
    <source>
        <dbReference type="SAM" id="SignalP"/>
    </source>
</evidence>
<evidence type="ECO:0000313" key="2">
    <source>
        <dbReference type="EMBL" id="USP81636.1"/>
    </source>
</evidence>
<accession>A0A9Q9DXL2</accession>
<gene>
    <name evidence="2" type="ORF">yc1106_08910</name>
</gene>
<organism evidence="2 3">
    <name type="scientific">Curvularia clavata</name>
    <dbReference type="NCBI Taxonomy" id="95742"/>
    <lineage>
        <taxon>Eukaryota</taxon>
        <taxon>Fungi</taxon>
        <taxon>Dikarya</taxon>
        <taxon>Ascomycota</taxon>
        <taxon>Pezizomycotina</taxon>
        <taxon>Dothideomycetes</taxon>
        <taxon>Pleosporomycetidae</taxon>
        <taxon>Pleosporales</taxon>
        <taxon>Pleosporineae</taxon>
        <taxon>Pleosporaceae</taxon>
        <taxon>Curvularia</taxon>
    </lineage>
</organism>
<feature type="signal peptide" evidence="1">
    <location>
        <begin position="1"/>
        <end position="24"/>
    </location>
</feature>
<evidence type="ECO:0000313" key="3">
    <source>
        <dbReference type="Proteomes" id="UP001056012"/>
    </source>
</evidence>
<name>A0A9Q9DXL2_CURCL</name>
<dbReference type="Proteomes" id="UP001056012">
    <property type="component" value="Chromosome 7"/>
</dbReference>
<dbReference type="AlphaFoldDB" id="A0A9Q9DXL2"/>
<dbReference type="EMBL" id="CP089280">
    <property type="protein sequence ID" value="USP81636.1"/>
    <property type="molecule type" value="Genomic_DNA"/>
</dbReference>